<evidence type="ECO:0000256" key="3">
    <source>
        <dbReference type="RuleBase" id="RU000363"/>
    </source>
</evidence>
<name>A0ABN2N4M5_9PSEU</name>
<gene>
    <name evidence="5" type="ORF">GCM10009836_34840</name>
</gene>
<dbReference type="PRINTS" id="PR00080">
    <property type="entry name" value="SDRFAMILY"/>
</dbReference>
<dbReference type="SMART" id="SM00822">
    <property type="entry name" value="PKS_KR"/>
    <property type="match status" value="1"/>
</dbReference>
<feature type="domain" description="Ketoreductase" evidence="4">
    <location>
        <begin position="17"/>
        <end position="170"/>
    </location>
</feature>
<organism evidence="5 6">
    <name type="scientific">Pseudonocardia ailaonensis</name>
    <dbReference type="NCBI Taxonomy" id="367279"/>
    <lineage>
        <taxon>Bacteria</taxon>
        <taxon>Bacillati</taxon>
        <taxon>Actinomycetota</taxon>
        <taxon>Actinomycetes</taxon>
        <taxon>Pseudonocardiales</taxon>
        <taxon>Pseudonocardiaceae</taxon>
        <taxon>Pseudonocardia</taxon>
    </lineage>
</organism>
<dbReference type="InterPro" id="IPR057326">
    <property type="entry name" value="KR_dom"/>
</dbReference>
<dbReference type="Pfam" id="PF00106">
    <property type="entry name" value="adh_short"/>
    <property type="match status" value="1"/>
</dbReference>
<sequence>MNAEAGSSVDLPDLDGKVVLVTGGGRGRGRACAEYLARSGATVVVNDLGTSLDGDGRSTGVADEAVEAIRARGGRATADASDVAEAAEAADLVGRILDAEGRIDGILCNAGIVTNKTFAETDDSDWAAMLRVHFDGTLNIVRAAWPHFRDQGRGSIVTTVSTSMLAYESSPVRYPHYLAAKGAVLFLTRALAVEGRPLGIRVNAVAPGGVSTVTRMKALLPGAGQSEESVPAYIPRTVAWLMSEGCSADGEAVLLDDSTVSVLDLSARPLLESPGADVLSLEKAYAAGRSARAEP</sequence>
<keyword evidence="2" id="KW-0560">Oxidoreductase</keyword>
<dbReference type="Gene3D" id="3.40.50.720">
    <property type="entry name" value="NAD(P)-binding Rossmann-like Domain"/>
    <property type="match status" value="1"/>
</dbReference>
<evidence type="ECO:0000259" key="4">
    <source>
        <dbReference type="SMART" id="SM00822"/>
    </source>
</evidence>
<dbReference type="InterPro" id="IPR036291">
    <property type="entry name" value="NAD(P)-bd_dom_sf"/>
</dbReference>
<comment type="caution">
    <text evidence="5">The sequence shown here is derived from an EMBL/GenBank/DDBJ whole genome shotgun (WGS) entry which is preliminary data.</text>
</comment>
<dbReference type="PRINTS" id="PR00081">
    <property type="entry name" value="GDHRDH"/>
</dbReference>
<dbReference type="InterPro" id="IPR002347">
    <property type="entry name" value="SDR_fam"/>
</dbReference>
<dbReference type="RefSeq" id="WP_344417853.1">
    <property type="nucleotide sequence ID" value="NZ_BAAAQK010000009.1"/>
</dbReference>
<dbReference type="PANTHER" id="PTHR45024">
    <property type="entry name" value="DEHYDROGENASES, SHORT CHAIN"/>
    <property type="match status" value="1"/>
</dbReference>
<dbReference type="SUPFAM" id="SSF51735">
    <property type="entry name" value="NAD(P)-binding Rossmann-fold domains"/>
    <property type="match status" value="1"/>
</dbReference>
<reference evidence="5 6" key="1">
    <citation type="journal article" date="2019" name="Int. J. Syst. Evol. Microbiol.">
        <title>The Global Catalogue of Microorganisms (GCM) 10K type strain sequencing project: providing services to taxonomists for standard genome sequencing and annotation.</title>
        <authorList>
            <consortium name="The Broad Institute Genomics Platform"/>
            <consortium name="The Broad Institute Genome Sequencing Center for Infectious Disease"/>
            <person name="Wu L."/>
            <person name="Ma J."/>
        </authorList>
    </citation>
    <scope>NUCLEOTIDE SEQUENCE [LARGE SCALE GENOMIC DNA]</scope>
    <source>
        <strain evidence="5 6">JCM 16009</strain>
    </source>
</reference>
<dbReference type="EMBL" id="BAAAQK010000009">
    <property type="protein sequence ID" value="GAA1851867.1"/>
    <property type="molecule type" value="Genomic_DNA"/>
</dbReference>
<accession>A0ABN2N4M5</accession>
<dbReference type="InterPro" id="IPR051687">
    <property type="entry name" value="Peroxisomal_Beta-Oxidation"/>
</dbReference>
<protein>
    <recommendedName>
        <fullName evidence="4">Ketoreductase domain-containing protein</fullName>
    </recommendedName>
</protein>
<evidence type="ECO:0000313" key="5">
    <source>
        <dbReference type="EMBL" id="GAA1851867.1"/>
    </source>
</evidence>
<evidence type="ECO:0000256" key="1">
    <source>
        <dbReference type="ARBA" id="ARBA00006484"/>
    </source>
</evidence>
<evidence type="ECO:0000256" key="2">
    <source>
        <dbReference type="ARBA" id="ARBA00023002"/>
    </source>
</evidence>
<evidence type="ECO:0000313" key="6">
    <source>
        <dbReference type="Proteomes" id="UP001500449"/>
    </source>
</evidence>
<keyword evidence="6" id="KW-1185">Reference proteome</keyword>
<comment type="similarity">
    <text evidence="1 3">Belongs to the short-chain dehydrogenases/reductases (SDR) family.</text>
</comment>
<proteinExistence type="inferred from homology"/>
<dbReference type="Proteomes" id="UP001500449">
    <property type="component" value="Unassembled WGS sequence"/>
</dbReference>
<dbReference type="PANTHER" id="PTHR45024:SF2">
    <property type="entry name" value="SCP2 DOMAIN-CONTAINING PROTEIN"/>
    <property type="match status" value="1"/>
</dbReference>